<keyword evidence="3" id="KW-1185">Reference proteome</keyword>
<evidence type="ECO:0000313" key="2">
    <source>
        <dbReference type="EMBL" id="KAF1911805.1"/>
    </source>
</evidence>
<evidence type="ECO:0000256" key="1">
    <source>
        <dbReference type="SAM" id="MobiDB-lite"/>
    </source>
</evidence>
<dbReference type="AlphaFoldDB" id="A0A6A5Q8P9"/>
<gene>
    <name evidence="2" type="ORF">BDU57DRAFT_565202</name>
</gene>
<feature type="compositionally biased region" description="Basic and acidic residues" evidence="1">
    <location>
        <begin position="372"/>
        <end position="396"/>
    </location>
</feature>
<feature type="region of interest" description="Disordered" evidence="1">
    <location>
        <begin position="372"/>
        <end position="418"/>
    </location>
</feature>
<name>A0A6A5Q8P9_AMPQU</name>
<reference evidence="2" key="1">
    <citation type="journal article" date="2020" name="Stud. Mycol.">
        <title>101 Dothideomycetes genomes: a test case for predicting lifestyles and emergence of pathogens.</title>
        <authorList>
            <person name="Haridas S."/>
            <person name="Albert R."/>
            <person name="Binder M."/>
            <person name="Bloem J."/>
            <person name="Labutti K."/>
            <person name="Salamov A."/>
            <person name="Andreopoulos B."/>
            <person name="Baker S."/>
            <person name="Barry K."/>
            <person name="Bills G."/>
            <person name="Bluhm B."/>
            <person name="Cannon C."/>
            <person name="Castanera R."/>
            <person name="Culley D."/>
            <person name="Daum C."/>
            <person name="Ezra D."/>
            <person name="Gonzalez J."/>
            <person name="Henrissat B."/>
            <person name="Kuo A."/>
            <person name="Liang C."/>
            <person name="Lipzen A."/>
            <person name="Lutzoni F."/>
            <person name="Magnuson J."/>
            <person name="Mondo S."/>
            <person name="Nolan M."/>
            <person name="Ohm R."/>
            <person name="Pangilinan J."/>
            <person name="Park H.-J."/>
            <person name="Ramirez L."/>
            <person name="Alfaro M."/>
            <person name="Sun H."/>
            <person name="Tritt A."/>
            <person name="Yoshinaga Y."/>
            <person name="Zwiers L.-H."/>
            <person name="Turgeon B."/>
            <person name="Goodwin S."/>
            <person name="Spatafora J."/>
            <person name="Crous P."/>
            <person name="Grigoriev I."/>
        </authorList>
    </citation>
    <scope>NUCLEOTIDE SEQUENCE</scope>
    <source>
        <strain evidence="2">HMLAC05119</strain>
    </source>
</reference>
<accession>A0A6A5Q8P9</accession>
<feature type="region of interest" description="Disordered" evidence="1">
    <location>
        <begin position="176"/>
        <end position="198"/>
    </location>
</feature>
<proteinExistence type="predicted"/>
<organism evidence="2 3">
    <name type="scientific">Ampelomyces quisqualis</name>
    <name type="common">Powdery mildew agent</name>
    <dbReference type="NCBI Taxonomy" id="50730"/>
    <lineage>
        <taxon>Eukaryota</taxon>
        <taxon>Fungi</taxon>
        <taxon>Dikarya</taxon>
        <taxon>Ascomycota</taxon>
        <taxon>Pezizomycotina</taxon>
        <taxon>Dothideomycetes</taxon>
        <taxon>Pleosporomycetidae</taxon>
        <taxon>Pleosporales</taxon>
        <taxon>Pleosporineae</taxon>
        <taxon>Phaeosphaeriaceae</taxon>
        <taxon>Ampelomyces</taxon>
    </lineage>
</organism>
<evidence type="ECO:0000313" key="3">
    <source>
        <dbReference type="Proteomes" id="UP000800096"/>
    </source>
</evidence>
<sequence length="418" mass="47803">MLCHSTTNMSELTLAAVENALKKATRAVGACLSTIGGMSNASPDVKDMSSRLEALDTCLRSLNVLVTLQCRKQEFLDAWSEPTKSVLVALRDILAQMQERLGKRPAKLRFWSKPAWPFEGHETPVLRMHLGAYTSLVELVFNSYRRTSIPAVQLLSNQLEETKSRFGQLNLSNIDRPAESSVESTSGKQLQDTNLPQSNDHGILSAPVEWTTWNEQIFKVISFRRKSNLSYSLEAEDLGPGTVVIRYARNGSGLWVFFCPEATETLECRWYSKVCEQWAEMNREQDHRLRIHRWNNYKKKSIPAISLMMGMADYVPDTPPEYGRIFSGVNTLLLQFTSQRQVEACWEAFCEMWEQCGRNWERQIRMLKEEQRQREAAGLEHEEELPRAGNKEQEQRVEDEELPAYSPAIMKTGEVDDA</sequence>
<protein>
    <submittedName>
        <fullName evidence="2">Uncharacterized protein</fullName>
    </submittedName>
</protein>
<dbReference type="Proteomes" id="UP000800096">
    <property type="component" value="Unassembled WGS sequence"/>
</dbReference>
<feature type="compositionally biased region" description="Polar residues" evidence="1">
    <location>
        <begin position="181"/>
        <end position="198"/>
    </location>
</feature>
<dbReference type="EMBL" id="ML979142">
    <property type="protein sequence ID" value="KAF1911805.1"/>
    <property type="molecule type" value="Genomic_DNA"/>
</dbReference>